<feature type="transmembrane region" description="Helical" evidence="1">
    <location>
        <begin position="107"/>
        <end position="128"/>
    </location>
</feature>
<feature type="transmembrane region" description="Helical" evidence="1">
    <location>
        <begin position="15"/>
        <end position="38"/>
    </location>
</feature>
<feature type="transmembrane region" description="Helical" evidence="1">
    <location>
        <begin position="134"/>
        <end position="152"/>
    </location>
</feature>
<keyword evidence="1" id="KW-0472">Membrane</keyword>
<dbReference type="RefSeq" id="WP_133410059.1">
    <property type="nucleotide sequence ID" value="NZ_SMZT01000003.1"/>
</dbReference>
<accession>A0A4R5YHB6</accession>
<dbReference type="Proteomes" id="UP000295163">
    <property type="component" value="Unassembled WGS sequence"/>
</dbReference>
<keyword evidence="1" id="KW-1133">Transmembrane helix</keyword>
<comment type="caution">
    <text evidence="2">The sequence shown here is derived from an EMBL/GenBank/DDBJ whole genome shotgun (WGS) entry which is preliminary data.</text>
</comment>
<name>A0A4R5YHB6_KOCRO</name>
<feature type="transmembrane region" description="Helical" evidence="1">
    <location>
        <begin position="172"/>
        <end position="189"/>
    </location>
</feature>
<protein>
    <submittedName>
        <fullName evidence="2">Uncharacterized protein</fullName>
    </submittedName>
</protein>
<sequence length="287" mass="31429">MTETAAPTGSVWSHVLGYVSVMGPPATVVTALVFYFGWARAKAQAEWMGLHVNLFGYTTRDFALLSISALYLPLLLLVALAMLWVWLDRLLRRRIDRGAAGRWATTLPRAALLGAAALIGLMVVLLFAERVYSPLYAPYLVTAGVLVAAWAVRIRRCAAAGDGPRRPAEQQAVEATLLLVLVALLLFWGTSNFAEARGRGLAEDLEVSLSWLPRAQVYSEEPLGLDVPGVTTHELGTAEAPLYRYDGLRLLTVSGERYFFLHEGWSVEEGTVVVLPDDGSLRVQYGR</sequence>
<evidence type="ECO:0000313" key="3">
    <source>
        <dbReference type="Proteomes" id="UP000295163"/>
    </source>
</evidence>
<keyword evidence="1" id="KW-0812">Transmembrane</keyword>
<gene>
    <name evidence="2" type="ORF">E2R59_07910</name>
</gene>
<reference evidence="2 3" key="1">
    <citation type="submission" date="2019-03" db="EMBL/GenBank/DDBJ databases">
        <title>Genome Sequencing and Assembly of Various Microbes Isolated from Partially Reclaimed Soil and Acid Mine Drainage (AMD) Site.</title>
        <authorList>
            <person name="Steinbock B."/>
            <person name="Bechtold R."/>
            <person name="Sevigny J.L."/>
            <person name="Thomas D."/>
            <person name="Cuthill L.R."/>
            <person name="Aveiro Johannsen E.J."/>
            <person name="Thomas K."/>
            <person name="Ghosh A."/>
        </authorList>
    </citation>
    <scope>NUCLEOTIDE SEQUENCE [LARGE SCALE GENOMIC DNA]</scope>
    <source>
        <strain evidence="2 3">S-A3</strain>
    </source>
</reference>
<dbReference type="AlphaFoldDB" id="A0A4R5YHB6"/>
<dbReference type="EMBL" id="SMZT01000003">
    <property type="protein sequence ID" value="TDL42756.1"/>
    <property type="molecule type" value="Genomic_DNA"/>
</dbReference>
<feature type="transmembrane region" description="Helical" evidence="1">
    <location>
        <begin position="62"/>
        <end position="87"/>
    </location>
</feature>
<proteinExistence type="predicted"/>
<evidence type="ECO:0000256" key="1">
    <source>
        <dbReference type="SAM" id="Phobius"/>
    </source>
</evidence>
<evidence type="ECO:0000313" key="2">
    <source>
        <dbReference type="EMBL" id="TDL42756.1"/>
    </source>
</evidence>
<dbReference type="GeneID" id="64347338"/>
<organism evidence="2 3">
    <name type="scientific">Kocuria rosea</name>
    <name type="common">Deinococcus erythromyxa</name>
    <name type="synonym">Micrococcus rubens</name>
    <dbReference type="NCBI Taxonomy" id="1275"/>
    <lineage>
        <taxon>Bacteria</taxon>
        <taxon>Bacillati</taxon>
        <taxon>Actinomycetota</taxon>
        <taxon>Actinomycetes</taxon>
        <taxon>Micrococcales</taxon>
        <taxon>Micrococcaceae</taxon>
        <taxon>Kocuria</taxon>
    </lineage>
</organism>